<evidence type="ECO:0000313" key="1">
    <source>
        <dbReference type="EMBL" id="QCT02721.1"/>
    </source>
</evidence>
<sequence length="120" mass="13850">MMQIRFSSILRKYEVPYALVRPGSGGHYDEYGDYIPAVPNMVPLRGVIQPISSQLQQAEGGQYTAEDRTLYTVHRHESGDLILYQDQEYTVDVPENREYSDTNKYIIKKRVANDPVQRNP</sequence>
<gene>
    <name evidence="1" type="ORF">E6C60_2006</name>
</gene>
<proteinExistence type="predicted"/>
<dbReference type="RefSeq" id="WP_138225709.1">
    <property type="nucleotide sequence ID" value="NZ_CP040396.1"/>
</dbReference>
<dbReference type="AlphaFoldDB" id="A0A4P8XMG7"/>
<reference evidence="1 2" key="1">
    <citation type="submission" date="2019-05" db="EMBL/GenBank/DDBJ databases">
        <authorList>
            <person name="Chen C."/>
        </authorList>
    </citation>
    <scope>NUCLEOTIDE SEQUENCE [LARGE SCALE GENOMIC DNA]</scope>
    <source>
        <strain evidence="1 2">HB172198</strain>
    </source>
</reference>
<organism evidence="1 2">
    <name type="scientific">Paenibacillus algicola</name>
    <dbReference type="NCBI Taxonomy" id="2565926"/>
    <lineage>
        <taxon>Bacteria</taxon>
        <taxon>Bacillati</taxon>
        <taxon>Bacillota</taxon>
        <taxon>Bacilli</taxon>
        <taxon>Bacillales</taxon>
        <taxon>Paenibacillaceae</taxon>
        <taxon>Paenibacillus</taxon>
    </lineage>
</organism>
<dbReference type="EMBL" id="CP040396">
    <property type="protein sequence ID" value="QCT02721.1"/>
    <property type="molecule type" value="Genomic_DNA"/>
</dbReference>
<protein>
    <submittedName>
        <fullName evidence="1">Uncharacterized protein</fullName>
    </submittedName>
</protein>
<accession>A0A4P8XMG7</accession>
<dbReference type="OrthoDB" id="2942755at2"/>
<keyword evidence="2" id="KW-1185">Reference proteome</keyword>
<name>A0A4P8XMG7_9BACL</name>
<evidence type="ECO:0000313" key="2">
    <source>
        <dbReference type="Proteomes" id="UP000300879"/>
    </source>
</evidence>
<dbReference type="KEGG" id="palo:E6C60_2006"/>
<dbReference type="Proteomes" id="UP000300879">
    <property type="component" value="Chromosome"/>
</dbReference>